<dbReference type="SMART" id="SM00855">
    <property type="entry name" value="PGAM"/>
    <property type="match status" value="1"/>
</dbReference>
<dbReference type="CDD" id="cd07067">
    <property type="entry name" value="HP_PGM_like"/>
    <property type="match status" value="1"/>
</dbReference>
<dbReference type="PANTHER" id="PTHR46517:SF1">
    <property type="entry name" value="FRUCTOSE-2,6-BISPHOSPHATASE TIGAR"/>
    <property type="match status" value="1"/>
</dbReference>
<evidence type="ECO:0000256" key="2">
    <source>
        <dbReference type="PIRSR" id="PIRSR613078-2"/>
    </source>
</evidence>
<keyword evidence="1" id="KW-0378">Hydrolase</keyword>
<proteinExistence type="predicted"/>
<feature type="region of interest" description="Disordered" evidence="3">
    <location>
        <begin position="309"/>
        <end position="331"/>
    </location>
</feature>
<dbReference type="GO" id="GO:0043456">
    <property type="term" value="P:regulation of pentose-phosphate shunt"/>
    <property type="evidence" value="ECO:0007669"/>
    <property type="project" value="TreeGrafter"/>
</dbReference>
<dbReference type="InParanoid" id="E4ZPY0"/>
<dbReference type="AlphaFoldDB" id="E4ZPY0"/>
<dbReference type="Proteomes" id="UP000002668">
    <property type="component" value="Genome"/>
</dbReference>
<evidence type="ECO:0000256" key="3">
    <source>
        <dbReference type="SAM" id="MobiDB-lite"/>
    </source>
</evidence>
<evidence type="ECO:0000313" key="5">
    <source>
        <dbReference type="Proteomes" id="UP000002668"/>
    </source>
</evidence>
<gene>
    <name evidence="4" type="ORF">LEMA_P044160.1</name>
</gene>
<dbReference type="GO" id="GO:0004331">
    <property type="term" value="F:fructose-2,6-bisphosphate 2-phosphatase activity"/>
    <property type="evidence" value="ECO:0007669"/>
    <property type="project" value="TreeGrafter"/>
</dbReference>
<dbReference type="OMA" id="DFNRHEH"/>
<dbReference type="GO" id="GO:0045820">
    <property type="term" value="P:negative regulation of glycolytic process"/>
    <property type="evidence" value="ECO:0007669"/>
    <property type="project" value="TreeGrafter"/>
</dbReference>
<dbReference type="InterPro" id="IPR013078">
    <property type="entry name" value="His_Pase_superF_clade-1"/>
</dbReference>
<dbReference type="GeneID" id="13287467"/>
<evidence type="ECO:0000256" key="1">
    <source>
        <dbReference type="ARBA" id="ARBA00022801"/>
    </source>
</evidence>
<accession>E4ZPY0</accession>
<dbReference type="InterPro" id="IPR001345">
    <property type="entry name" value="PG/BPGM_mutase_AS"/>
</dbReference>
<evidence type="ECO:0000313" key="4">
    <source>
        <dbReference type="EMBL" id="CBX93515.1"/>
    </source>
</evidence>
<dbReference type="InterPro" id="IPR029033">
    <property type="entry name" value="His_PPase_superfam"/>
</dbReference>
<dbReference type="OrthoDB" id="354304at2759"/>
<dbReference type="RefSeq" id="XP_003836880.1">
    <property type="nucleotide sequence ID" value="XM_003836832.1"/>
</dbReference>
<organism evidence="5">
    <name type="scientific">Leptosphaeria maculans (strain JN3 / isolate v23.1.3 / race Av1-4-5-6-7-8)</name>
    <name type="common">Blackleg fungus</name>
    <name type="synonym">Phoma lingam</name>
    <dbReference type="NCBI Taxonomy" id="985895"/>
    <lineage>
        <taxon>Eukaryota</taxon>
        <taxon>Fungi</taxon>
        <taxon>Dikarya</taxon>
        <taxon>Ascomycota</taxon>
        <taxon>Pezizomycotina</taxon>
        <taxon>Dothideomycetes</taxon>
        <taxon>Pleosporomycetidae</taxon>
        <taxon>Pleosporales</taxon>
        <taxon>Pleosporineae</taxon>
        <taxon>Leptosphaeriaceae</taxon>
        <taxon>Plenodomus</taxon>
        <taxon>Plenodomus lingam/Leptosphaeria maculans species complex</taxon>
    </lineage>
</organism>
<dbReference type="HOGENOM" id="CLU_033323_0_0_1"/>
<dbReference type="PROSITE" id="PS00175">
    <property type="entry name" value="PG_MUTASE"/>
    <property type="match status" value="1"/>
</dbReference>
<dbReference type="STRING" id="985895.E4ZPY0"/>
<dbReference type="GO" id="GO:0005829">
    <property type="term" value="C:cytosol"/>
    <property type="evidence" value="ECO:0007669"/>
    <property type="project" value="TreeGrafter"/>
</dbReference>
<feature type="binding site" evidence="2">
    <location>
        <position position="103"/>
    </location>
    <ligand>
        <name>substrate</name>
    </ligand>
</feature>
<dbReference type="eggNOG" id="KOG0235">
    <property type="taxonomic scope" value="Eukaryota"/>
</dbReference>
<dbReference type="EMBL" id="FP929105">
    <property type="protein sequence ID" value="CBX93515.1"/>
    <property type="molecule type" value="Genomic_DNA"/>
</dbReference>
<name>E4ZPY0_LEPMJ</name>
<protein>
    <submittedName>
        <fullName evidence="4">Similar to phosphoglycerate mutase family protein</fullName>
    </submittedName>
</protein>
<dbReference type="Pfam" id="PF00300">
    <property type="entry name" value="His_Phos_1"/>
    <property type="match status" value="1"/>
</dbReference>
<dbReference type="SUPFAM" id="SSF53254">
    <property type="entry name" value="Phosphoglycerate mutase-like"/>
    <property type="match status" value="1"/>
</dbReference>
<sequence>MNCCHRFLFSCVDACLTSFSATSIHRHEAEYLSQSPAMGNMAKSLRLFLIRHGETVDNVAQLLAGSRDSELTNHGFQQATRLGLHFKSLGLRFTHLFSSHLQRAAKTAGKIREGQLGCEGADDHAHGVPAIVRLPLLMEQDFGSMEGKKWATQPADARAPGQVASDFVAVETKEAMAKRADEFLDGHLIPLLSDASAPAELVIAIVSHGIYLSTLWKRILCRFPPKSVMLSTNSLATPLPSLEHLGGWSNTGYLELYMVKSAGEKVDSSTAASVDNAPISPILVAESSTSLTADDETNDMAEPLPGVSIDATAADPLPKADIPRPKIKTTTSGMMQGWTTQILMINGKDHLKGLKRTGGGVGSSRHDASQKSIDTFFKRRKIE</sequence>
<keyword evidence="5" id="KW-1185">Reference proteome</keyword>
<dbReference type="VEuPathDB" id="FungiDB:LEMA_P044160.1"/>
<dbReference type="Gene3D" id="3.40.50.1240">
    <property type="entry name" value="Phosphoglycerate mutase-like"/>
    <property type="match status" value="1"/>
</dbReference>
<reference evidence="5" key="1">
    <citation type="journal article" date="2011" name="Nat. Commun.">
        <title>Effector diversification within compartments of the Leptosphaeria maculans genome affected by Repeat-Induced Point mutations.</title>
        <authorList>
            <person name="Rouxel T."/>
            <person name="Grandaubert J."/>
            <person name="Hane J.K."/>
            <person name="Hoede C."/>
            <person name="van de Wouw A.P."/>
            <person name="Couloux A."/>
            <person name="Dominguez V."/>
            <person name="Anthouard V."/>
            <person name="Bally P."/>
            <person name="Bourras S."/>
            <person name="Cozijnsen A.J."/>
            <person name="Ciuffetti L.M."/>
            <person name="Degrave A."/>
            <person name="Dilmaghani A."/>
            <person name="Duret L."/>
            <person name="Fudal I."/>
            <person name="Goodwin S.B."/>
            <person name="Gout L."/>
            <person name="Glaser N."/>
            <person name="Linglin J."/>
            <person name="Kema G.H.J."/>
            <person name="Lapalu N."/>
            <person name="Lawrence C.B."/>
            <person name="May K."/>
            <person name="Meyer M."/>
            <person name="Ollivier B."/>
            <person name="Poulain J."/>
            <person name="Schoch C.L."/>
            <person name="Simon A."/>
            <person name="Spatafora J.W."/>
            <person name="Stachowiak A."/>
            <person name="Turgeon B.G."/>
            <person name="Tyler B.M."/>
            <person name="Vincent D."/>
            <person name="Weissenbach J."/>
            <person name="Amselem J."/>
            <person name="Quesneville H."/>
            <person name="Oliver R.P."/>
            <person name="Wincker P."/>
            <person name="Balesdent M.-H."/>
            <person name="Howlett B.J."/>
        </authorList>
    </citation>
    <scope>NUCLEOTIDE SEQUENCE [LARGE SCALE GENOMIC DNA]</scope>
    <source>
        <strain evidence="5">JN3 / isolate v23.1.3 / race Av1-4-5-6-7-8</strain>
    </source>
</reference>
<feature type="binding site" evidence="2">
    <location>
        <begin position="51"/>
        <end position="58"/>
    </location>
    <ligand>
        <name>substrate</name>
    </ligand>
</feature>
<dbReference type="PANTHER" id="PTHR46517">
    <property type="entry name" value="FRUCTOSE-2,6-BISPHOSPHATASE TIGAR"/>
    <property type="match status" value="1"/>
</dbReference>
<dbReference type="InterPro" id="IPR051695">
    <property type="entry name" value="Phosphoglycerate_Mutase"/>
</dbReference>